<keyword evidence="5 9" id="KW-0863">Zinc-finger</keyword>
<keyword evidence="6 9" id="KW-0862">Zinc</keyword>
<dbReference type="Pfam" id="PF01556">
    <property type="entry name" value="DnaJ_C"/>
    <property type="match status" value="1"/>
</dbReference>
<proteinExistence type="inferred from homology"/>
<dbReference type="GO" id="GO:0031072">
    <property type="term" value="F:heat shock protein binding"/>
    <property type="evidence" value="ECO:0007669"/>
    <property type="project" value="InterPro"/>
</dbReference>
<evidence type="ECO:0000259" key="11">
    <source>
        <dbReference type="PROSITE" id="PS51188"/>
    </source>
</evidence>
<dbReference type="GO" id="GO:0009408">
    <property type="term" value="P:response to heat"/>
    <property type="evidence" value="ECO:0007669"/>
    <property type="project" value="InterPro"/>
</dbReference>
<evidence type="ECO:0000256" key="8">
    <source>
        <dbReference type="ARBA" id="ARBA00023186"/>
    </source>
</evidence>
<dbReference type="SUPFAM" id="SSF46565">
    <property type="entry name" value="Chaperone J-domain"/>
    <property type="match status" value="1"/>
</dbReference>
<feature type="domain" description="CR-type" evidence="11">
    <location>
        <begin position="150"/>
        <end position="232"/>
    </location>
</feature>
<dbReference type="InterPro" id="IPR036869">
    <property type="entry name" value="J_dom_sf"/>
</dbReference>
<dbReference type="FunFam" id="1.10.287.110:FF:000031">
    <property type="entry name" value="Molecular chaperone DnaJ"/>
    <property type="match status" value="1"/>
</dbReference>
<dbReference type="InterPro" id="IPR001305">
    <property type="entry name" value="HSP_DnaJ_Cys-rich_dom"/>
</dbReference>
<dbReference type="CDD" id="cd06257">
    <property type="entry name" value="DnaJ"/>
    <property type="match status" value="1"/>
</dbReference>
<dbReference type="InterPro" id="IPR001623">
    <property type="entry name" value="DnaJ_domain"/>
</dbReference>
<dbReference type="SUPFAM" id="SSF49493">
    <property type="entry name" value="HSP40/DnaJ peptide-binding domain"/>
    <property type="match status" value="2"/>
</dbReference>
<evidence type="ECO:0000256" key="2">
    <source>
        <dbReference type="ARBA" id="ARBA00022705"/>
    </source>
</evidence>
<dbReference type="PANTHER" id="PTHR43096:SF10">
    <property type="entry name" value="CHAPERONE PROTEIN DNAJ A6, CHLOROPLASTIC"/>
    <property type="match status" value="1"/>
</dbReference>
<dbReference type="SUPFAM" id="SSF57938">
    <property type="entry name" value="DnaJ/Hsp40 cysteine-rich domain"/>
    <property type="match status" value="1"/>
</dbReference>
<keyword evidence="4" id="KW-0677">Repeat</keyword>
<dbReference type="InterPro" id="IPR036410">
    <property type="entry name" value="HSP_DnaJ_Cys-rich_dom_sf"/>
</dbReference>
<dbReference type="GO" id="GO:0051082">
    <property type="term" value="F:unfolded protein binding"/>
    <property type="evidence" value="ECO:0007669"/>
    <property type="project" value="InterPro"/>
</dbReference>
<keyword evidence="8" id="KW-0143">Chaperone</keyword>
<dbReference type="Gene3D" id="1.10.287.110">
    <property type="entry name" value="DnaJ domain"/>
    <property type="match status" value="1"/>
</dbReference>
<dbReference type="InterPro" id="IPR018253">
    <property type="entry name" value="DnaJ_domain_CS"/>
</dbReference>
<evidence type="ECO:0000256" key="3">
    <source>
        <dbReference type="ARBA" id="ARBA00022723"/>
    </source>
</evidence>
<dbReference type="FunFam" id="2.60.260.20:FF:000005">
    <property type="entry name" value="Chaperone protein dnaJ 1, mitochondrial"/>
    <property type="match status" value="1"/>
</dbReference>
<evidence type="ECO:0000313" key="12">
    <source>
        <dbReference type="EMBL" id="AIE91661.1"/>
    </source>
</evidence>
<feature type="domain" description="J" evidence="10">
    <location>
        <begin position="6"/>
        <end position="70"/>
    </location>
</feature>
<gene>
    <name evidence="12" type="primary">dnaJ</name>
</gene>
<dbReference type="Gene3D" id="2.60.260.20">
    <property type="entry name" value="Urease metallochaperone UreE, N-terminal domain"/>
    <property type="match status" value="2"/>
</dbReference>
<dbReference type="Gene3D" id="2.10.230.10">
    <property type="entry name" value="Heat shock protein DnaJ, cysteine-rich domain"/>
    <property type="match status" value="1"/>
</dbReference>
<evidence type="ECO:0000256" key="5">
    <source>
        <dbReference type="ARBA" id="ARBA00022771"/>
    </source>
</evidence>
<dbReference type="PROSITE" id="PS51188">
    <property type="entry name" value="ZF_CR"/>
    <property type="match status" value="1"/>
</dbReference>
<keyword evidence="1" id="KW-0963">Cytoplasm</keyword>
<evidence type="ECO:0000259" key="10">
    <source>
        <dbReference type="PROSITE" id="PS50076"/>
    </source>
</evidence>
<dbReference type="PANTHER" id="PTHR43096">
    <property type="entry name" value="DNAJ HOMOLOG 1, MITOCHONDRIAL-RELATED"/>
    <property type="match status" value="1"/>
</dbReference>
<dbReference type="CDD" id="cd10747">
    <property type="entry name" value="DnaJ_C"/>
    <property type="match status" value="1"/>
</dbReference>
<feature type="zinc finger region" description="CR-type" evidence="9">
    <location>
        <begin position="150"/>
        <end position="232"/>
    </location>
</feature>
<dbReference type="GO" id="GO:0005524">
    <property type="term" value="F:ATP binding"/>
    <property type="evidence" value="ECO:0007669"/>
    <property type="project" value="InterPro"/>
</dbReference>
<dbReference type="PROSITE" id="PS50076">
    <property type="entry name" value="DNAJ_2"/>
    <property type="match status" value="1"/>
</dbReference>
<dbReference type="CDD" id="cd10719">
    <property type="entry name" value="DnaJ_zf"/>
    <property type="match status" value="1"/>
</dbReference>
<dbReference type="InterPro" id="IPR008971">
    <property type="entry name" value="HSP40/DnaJ_pept-bd"/>
</dbReference>
<sequence length="369" mass="40701">MSAKRDYYEVLGVSKDTQLNEIKSQYRKLALKFHPDRNKSSEAAEHFKEISEAYAVLSDTKKRSLYDQHGHAGVDGRYSTEDIFRGAGANFDDIFSDLFGGRGRRTTGGFDSIFENLFGGRSQGFGGFGRQRGSDMLYETSVSLEDVLNGKRMEIDLQKNVDCPDCNGSGCFPGTSKTKCSDCNGQGQVRISRNMGFSTFVTVQPCRKCSGQGMMIEKPCKKCKLGKVKGTKHISFELPAGIDNGDYVISGEGESVPDGANGDLIIRVNVEPHPKFKRDGRDIFYDTQLSIMDASLGKNLEVPTLEGFSKISVEPGSQPNTIIKLKGKGLSGRGLRGRGDQYVRLVVNIPKKLSKHQKDLLKELEDSFN</sequence>
<dbReference type="FunFam" id="2.10.230.10:FF:000002">
    <property type="entry name" value="Molecular chaperone DnaJ"/>
    <property type="match status" value="1"/>
</dbReference>
<dbReference type="HAMAP" id="MF_01152">
    <property type="entry name" value="DnaJ"/>
    <property type="match status" value="1"/>
</dbReference>
<protein>
    <submittedName>
        <fullName evidence="12">Chaperone protein (DnaJ)</fullName>
    </submittedName>
</protein>
<organism evidence="12">
    <name type="scientific">uncultured marine thaumarchaeote AD1000_14_F02</name>
    <dbReference type="NCBI Taxonomy" id="1455892"/>
    <lineage>
        <taxon>Archaea</taxon>
        <taxon>Nitrososphaerota</taxon>
        <taxon>environmental samples</taxon>
    </lineage>
</organism>
<keyword evidence="3 9" id="KW-0479">Metal-binding</keyword>
<dbReference type="InterPro" id="IPR012724">
    <property type="entry name" value="DnaJ"/>
</dbReference>
<dbReference type="AlphaFoldDB" id="A0A075FQ64"/>
<dbReference type="SMART" id="SM00271">
    <property type="entry name" value="DnaJ"/>
    <property type="match status" value="1"/>
</dbReference>
<dbReference type="Pfam" id="PF00226">
    <property type="entry name" value="DnaJ"/>
    <property type="match status" value="1"/>
</dbReference>
<keyword evidence="2" id="KW-0235">DNA replication</keyword>
<dbReference type="InterPro" id="IPR002939">
    <property type="entry name" value="DnaJ_C"/>
</dbReference>
<accession>A0A075FQ64</accession>
<dbReference type="GO" id="GO:0008270">
    <property type="term" value="F:zinc ion binding"/>
    <property type="evidence" value="ECO:0007669"/>
    <property type="project" value="UniProtKB-KW"/>
</dbReference>
<dbReference type="EMBL" id="KF900345">
    <property type="protein sequence ID" value="AIE91661.1"/>
    <property type="molecule type" value="Genomic_DNA"/>
</dbReference>
<evidence type="ECO:0000256" key="9">
    <source>
        <dbReference type="PROSITE-ProRule" id="PRU00546"/>
    </source>
</evidence>
<reference evidence="12" key="1">
    <citation type="journal article" date="2014" name="Genome Biol. Evol.">
        <title>Pangenome evidence for extensive interdomain horizontal transfer affecting lineage core and shell genes in uncultured planktonic thaumarchaeota and euryarchaeota.</title>
        <authorList>
            <person name="Deschamps P."/>
            <person name="Zivanovic Y."/>
            <person name="Moreira D."/>
            <person name="Rodriguez-Valera F."/>
            <person name="Lopez-Garcia P."/>
        </authorList>
    </citation>
    <scope>NUCLEOTIDE SEQUENCE</scope>
</reference>
<dbReference type="PROSITE" id="PS00636">
    <property type="entry name" value="DNAJ_1"/>
    <property type="match status" value="1"/>
</dbReference>
<evidence type="ECO:0000256" key="7">
    <source>
        <dbReference type="ARBA" id="ARBA00023016"/>
    </source>
</evidence>
<name>A0A075FQ64_9ARCH</name>
<dbReference type="GO" id="GO:0005737">
    <property type="term" value="C:cytoplasm"/>
    <property type="evidence" value="ECO:0007669"/>
    <property type="project" value="TreeGrafter"/>
</dbReference>
<dbReference type="GO" id="GO:0006260">
    <property type="term" value="P:DNA replication"/>
    <property type="evidence" value="ECO:0007669"/>
    <property type="project" value="UniProtKB-KW"/>
</dbReference>
<evidence type="ECO:0000256" key="4">
    <source>
        <dbReference type="ARBA" id="ARBA00022737"/>
    </source>
</evidence>
<evidence type="ECO:0000256" key="6">
    <source>
        <dbReference type="ARBA" id="ARBA00022833"/>
    </source>
</evidence>
<dbReference type="PRINTS" id="PR00625">
    <property type="entry name" value="JDOMAIN"/>
</dbReference>
<evidence type="ECO:0000256" key="1">
    <source>
        <dbReference type="ARBA" id="ARBA00022490"/>
    </source>
</evidence>
<keyword evidence="7" id="KW-0346">Stress response</keyword>
<dbReference type="GO" id="GO:0042026">
    <property type="term" value="P:protein refolding"/>
    <property type="evidence" value="ECO:0007669"/>
    <property type="project" value="TreeGrafter"/>
</dbReference>
<dbReference type="Pfam" id="PF00684">
    <property type="entry name" value="DnaJ_CXXCXGXG"/>
    <property type="match status" value="1"/>
</dbReference>